<reference evidence="2 3" key="1">
    <citation type="submission" date="2022-04" db="EMBL/GenBank/DDBJ databases">
        <authorList>
            <person name="Ye Y.-Q."/>
            <person name="Du Z.-J."/>
        </authorList>
    </citation>
    <scope>NUCLEOTIDE SEQUENCE [LARGE SCALE GENOMIC DNA]</scope>
    <source>
        <strain evidence="2 3">A6E488</strain>
    </source>
</reference>
<gene>
    <name evidence="2" type="ORF">MUB46_22115</name>
</gene>
<dbReference type="PANTHER" id="PTHR39650">
    <property type="entry name" value="CDP-ARCHAEOL SYNTHASE"/>
    <property type="match status" value="1"/>
</dbReference>
<proteinExistence type="predicted"/>
<keyword evidence="3" id="KW-1185">Reference proteome</keyword>
<keyword evidence="1" id="KW-0472">Membrane</keyword>
<dbReference type="RefSeq" id="WP_261618156.1">
    <property type="nucleotide sequence ID" value="NZ_JALIDZ010000013.1"/>
</dbReference>
<evidence type="ECO:0000256" key="1">
    <source>
        <dbReference type="SAM" id="Phobius"/>
    </source>
</evidence>
<sequence length="163" mass="17200">MLQIVPVFEVLALLALANVSPIAAKRIMGDRLSRPLDGGIRLFDGQPLFGASKTIRGLVVALAMTALGAVLLGEPWTLGLAIGAASMAGDLASSFIKRRLGLPPSARATGLDQIPEALLPALAAMPLLGLTWPDVALTVVLFWLGGVVLSKWLFRLGFRDEPH</sequence>
<dbReference type="EMBL" id="JALIDZ010000013">
    <property type="protein sequence ID" value="MCT8974570.1"/>
    <property type="molecule type" value="Genomic_DNA"/>
</dbReference>
<dbReference type="Proteomes" id="UP001320898">
    <property type="component" value="Unassembled WGS sequence"/>
</dbReference>
<comment type="caution">
    <text evidence="2">The sequence shown here is derived from an EMBL/GenBank/DDBJ whole genome shotgun (WGS) entry which is preliminary data.</text>
</comment>
<evidence type="ECO:0000313" key="2">
    <source>
        <dbReference type="EMBL" id="MCT8974570.1"/>
    </source>
</evidence>
<organism evidence="2 3">
    <name type="scientific">Microbaculum marinisediminis</name>
    <dbReference type="NCBI Taxonomy" id="2931392"/>
    <lineage>
        <taxon>Bacteria</taxon>
        <taxon>Pseudomonadati</taxon>
        <taxon>Pseudomonadota</taxon>
        <taxon>Alphaproteobacteria</taxon>
        <taxon>Hyphomicrobiales</taxon>
        <taxon>Tepidamorphaceae</taxon>
        <taxon>Microbaculum</taxon>
    </lineage>
</organism>
<evidence type="ECO:0000313" key="3">
    <source>
        <dbReference type="Proteomes" id="UP001320898"/>
    </source>
</evidence>
<dbReference type="PANTHER" id="PTHR39650:SF1">
    <property type="entry name" value="CDP-ARCHAEOL SYNTHASE"/>
    <property type="match status" value="1"/>
</dbReference>
<dbReference type="InterPro" id="IPR032690">
    <property type="entry name" value="CarS"/>
</dbReference>
<name>A0AAW5R867_9HYPH</name>
<feature type="transmembrane region" description="Helical" evidence="1">
    <location>
        <begin position="135"/>
        <end position="154"/>
    </location>
</feature>
<keyword evidence="1" id="KW-0812">Transmembrane</keyword>
<dbReference type="Pfam" id="PF01864">
    <property type="entry name" value="CarS-like"/>
    <property type="match status" value="1"/>
</dbReference>
<protein>
    <submittedName>
        <fullName evidence="2">CDP-archaeol synthase</fullName>
    </submittedName>
</protein>
<dbReference type="AlphaFoldDB" id="A0AAW5R867"/>
<accession>A0AAW5R867</accession>
<keyword evidence="1" id="KW-1133">Transmembrane helix</keyword>
<feature type="transmembrane region" description="Helical" evidence="1">
    <location>
        <begin position="48"/>
        <end position="71"/>
    </location>
</feature>